<feature type="non-terminal residue" evidence="18">
    <location>
        <position position="1"/>
    </location>
</feature>
<dbReference type="PROSITE" id="PS00452">
    <property type="entry name" value="GUANYLATE_CYCLASE_1"/>
    <property type="match status" value="1"/>
</dbReference>
<dbReference type="InterPro" id="IPR018297">
    <property type="entry name" value="A/G_cyclase_CS"/>
</dbReference>
<keyword evidence="4" id="KW-0812">Transmembrane</keyword>
<dbReference type="GO" id="GO:0035556">
    <property type="term" value="P:intracellular signal transduction"/>
    <property type="evidence" value="ECO:0007669"/>
    <property type="project" value="InterPro"/>
</dbReference>
<dbReference type="GO" id="GO:0005524">
    <property type="term" value="F:ATP binding"/>
    <property type="evidence" value="ECO:0007669"/>
    <property type="project" value="InterPro"/>
</dbReference>
<keyword evidence="8" id="KW-0472">Membrane</keyword>
<keyword evidence="12 14" id="KW-0141">cGMP biosynthesis</keyword>
<evidence type="ECO:0000256" key="12">
    <source>
        <dbReference type="ARBA" id="ARBA00023293"/>
    </source>
</evidence>
<evidence type="ECO:0000256" key="7">
    <source>
        <dbReference type="ARBA" id="ARBA00022989"/>
    </source>
</evidence>
<comment type="subcellular location">
    <subcellularLocation>
        <location evidence="2">Cell membrane</location>
        <topology evidence="2">Single-pass type I membrane protein</topology>
    </subcellularLocation>
</comment>
<evidence type="ECO:0000256" key="9">
    <source>
        <dbReference type="ARBA" id="ARBA00023170"/>
    </source>
</evidence>
<evidence type="ECO:0000256" key="4">
    <source>
        <dbReference type="ARBA" id="ARBA00022692"/>
    </source>
</evidence>
<evidence type="ECO:0000256" key="13">
    <source>
        <dbReference type="RuleBase" id="RU000405"/>
    </source>
</evidence>
<evidence type="ECO:0000259" key="17">
    <source>
        <dbReference type="PROSITE" id="PS50125"/>
    </source>
</evidence>
<dbReference type="InterPro" id="IPR029787">
    <property type="entry name" value="Nucleotide_cyclase"/>
</dbReference>
<feature type="domain" description="Guanylate cyclase" evidence="17">
    <location>
        <begin position="904"/>
        <end position="1033"/>
    </location>
</feature>
<comment type="similarity">
    <text evidence="13">Belongs to the adenylyl cyclase class-4/guanylyl cyclase family.</text>
</comment>
<dbReference type="InterPro" id="IPR001245">
    <property type="entry name" value="Ser-Thr/Tyr_kinase_cat_dom"/>
</dbReference>
<evidence type="ECO:0000259" key="16">
    <source>
        <dbReference type="PROSITE" id="PS50011"/>
    </source>
</evidence>
<dbReference type="PANTHER" id="PTHR11920">
    <property type="entry name" value="GUANYLYL CYCLASE"/>
    <property type="match status" value="1"/>
</dbReference>
<dbReference type="SUPFAM" id="SSF56112">
    <property type="entry name" value="Protein kinase-like (PK-like)"/>
    <property type="match status" value="1"/>
</dbReference>
<organism evidence="18">
    <name type="scientific">Lepeophtheirus salmonis</name>
    <name type="common">Salmon louse</name>
    <name type="synonym">Caligus salmonis</name>
    <dbReference type="NCBI Taxonomy" id="72036"/>
    <lineage>
        <taxon>Eukaryota</taxon>
        <taxon>Metazoa</taxon>
        <taxon>Ecdysozoa</taxon>
        <taxon>Arthropoda</taxon>
        <taxon>Crustacea</taxon>
        <taxon>Multicrustacea</taxon>
        <taxon>Hexanauplia</taxon>
        <taxon>Copepoda</taxon>
        <taxon>Siphonostomatoida</taxon>
        <taxon>Caligidae</taxon>
        <taxon>Lepeophtheirus</taxon>
    </lineage>
</organism>
<keyword evidence="11 13" id="KW-0456">Lyase</keyword>
<evidence type="ECO:0000256" key="11">
    <source>
        <dbReference type="ARBA" id="ARBA00023239"/>
    </source>
</evidence>
<dbReference type="InterPro" id="IPR028082">
    <property type="entry name" value="Peripla_BP_I"/>
</dbReference>
<dbReference type="Pfam" id="PF07701">
    <property type="entry name" value="HNOBA"/>
    <property type="match status" value="1"/>
</dbReference>
<dbReference type="PROSITE" id="PS50011">
    <property type="entry name" value="PROTEIN_KINASE_DOM"/>
    <property type="match status" value="1"/>
</dbReference>
<dbReference type="SUPFAM" id="SSF53822">
    <property type="entry name" value="Periplasmic binding protein-like I"/>
    <property type="match status" value="1"/>
</dbReference>
<dbReference type="EMBL" id="HACA01014998">
    <property type="protein sequence ID" value="CDW32359.1"/>
    <property type="molecule type" value="Transcribed_RNA"/>
</dbReference>
<dbReference type="SMART" id="SM00044">
    <property type="entry name" value="CYCc"/>
    <property type="match status" value="1"/>
</dbReference>
<protein>
    <recommendedName>
        <fullName evidence="3 14">Guanylate cyclase</fullName>
        <ecNumber evidence="3 14">4.6.1.2</ecNumber>
    </recommendedName>
</protein>
<dbReference type="GO" id="GO:0004672">
    <property type="term" value="F:protein kinase activity"/>
    <property type="evidence" value="ECO:0007669"/>
    <property type="project" value="InterPro"/>
</dbReference>
<dbReference type="InterPro" id="IPR000719">
    <property type="entry name" value="Prot_kinase_dom"/>
</dbReference>
<dbReference type="FunFam" id="3.30.70.1230:FF:000019">
    <property type="entry name" value="Guanylate cyclase"/>
    <property type="match status" value="1"/>
</dbReference>
<dbReference type="InterPro" id="IPR011645">
    <property type="entry name" value="HNOB_dom_associated"/>
</dbReference>
<dbReference type="InterPro" id="IPR011009">
    <property type="entry name" value="Kinase-like_dom_sf"/>
</dbReference>
<evidence type="ECO:0000256" key="6">
    <source>
        <dbReference type="ARBA" id="ARBA00022741"/>
    </source>
</evidence>
<name>A0A0K2U278_LEPSM</name>
<dbReference type="InterPro" id="IPR050401">
    <property type="entry name" value="Cyclic_nucleotide_synthase"/>
</dbReference>
<dbReference type="GO" id="GO:0007168">
    <property type="term" value="P:receptor guanylyl cyclase signaling pathway"/>
    <property type="evidence" value="ECO:0007669"/>
    <property type="project" value="TreeGrafter"/>
</dbReference>
<evidence type="ECO:0000256" key="10">
    <source>
        <dbReference type="ARBA" id="ARBA00023180"/>
    </source>
</evidence>
<dbReference type="GO" id="GO:0001653">
    <property type="term" value="F:peptide receptor activity"/>
    <property type="evidence" value="ECO:0007669"/>
    <property type="project" value="TreeGrafter"/>
</dbReference>
<dbReference type="GO" id="GO:0005886">
    <property type="term" value="C:plasma membrane"/>
    <property type="evidence" value="ECO:0007669"/>
    <property type="project" value="UniProtKB-SubCell"/>
</dbReference>
<feature type="region of interest" description="Disordered" evidence="15">
    <location>
        <begin position="1113"/>
        <end position="1143"/>
    </location>
</feature>
<keyword evidence="5" id="KW-0732">Signal</keyword>
<dbReference type="InterPro" id="IPR001054">
    <property type="entry name" value="A/G_cyclase"/>
</dbReference>
<evidence type="ECO:0000256" key="1">
    <source>
        <dbReference type="ARBA" id="ARBA00001436"/>
    </source>
</evidence>
<dbReference type="PROSITE" id="PS50125">
    <property type="entry name" value="GUANYLATE_CYCLASE_2"/>
    <property type="match status" value="1"/>
</dbReference>
<dbReference type="Gene3D" id="3.40.50.2300">
    <property type="match status" value="2"/>
</dbReference>
<dbReference type="Pfam" id="PF07714">
    <property type="entry name" value="PK_Tyr_Ser-Thr"/>
    <property type="match status" value="1"/>
</dbReference>
<evidence type="ECO:0000256" key="8">
    <source>
        <dbReference type="ARBA" id="ARBA00023136"/>
    </source>
</evidence>
<dbReference type="Pfam" id="PF01094">
    <property type="entry name" value="ANF_receptor"/>
    <property type="match status" value="1"/>
</dbReference>
<keyword evidence="6" id="KW-0547">Nucleotide-binding</keyword>
<evidence type="ECO:0000256" key="3">
    <source>
        <dbReference type="ARBA" id="ARBA00012202"/>
    </source>
</evidence>
<dbReference type="SUPFAM" id="SSF55073">
    <property type="entry name" value="Nucleotide cyclase"/>
    <property type="match status" value="1"/>
</dbReference>
<dbReference type="FunFam" id="1.10.510.10:FF:000545">
    <property type="entry name" value="Guanylate cyclase"/>
    <property type="match status" value="1"/>
</dbReference>
<dbReference type="InterPro" id="IPR001828">
    <property type="entry name" value="ANF_lig-bd_rcpt"/>
</dbReference>
<keyword evidence="7" id="KW-1133">Transmembrane helix</keyword>
<feature type="domain" description="Protein kinase" evidence="16">
    <location>
        <begin position="550"/>
        <end position="833"/>
    </location>
</feature>
<evidence type="ECO:0000256" key="2">
    <source>
        <dbReference type="ARBA" id="ARBA00004251"/>
    </source>
</evidence>
<dbReference type="CDD" id="cd07302">
    <property type="entry name" value="CHD"/>
    <property type="match status" value="1"/>
</dbReference>
<dbReference type="GO" id="GO:0004383">
    <property type="term" value="F:guanylate cyclase activity"/>
    <property type="evidence" value="ECO:0007669"/>
    <property type="project" value="UniProtKB-EC"/>
</dbReference>
<sequence length="1306" mass="148649">RQGRAISGAFSYAIEQINSCGCILSDAKLNFIYKDTEGKENKSTEAMVDLICQNIAAFIGPEGPNCNTEAMVAGSKNRAMISYRCTDALVSVKEKYPTFTRMEPPDTQVTTSVLSLLEYYKWKKFSIIAQNGPQWITISDDLNVQAEKQGFVVNHYKKFEDENHCCIHMLGCCNSMWPHPILKDTKDNTRIYVFVGQRQMLVRFMKQMKVEQLFEEGKYMVVYLFPDTPVQEELGFFLWDKEESLSPPQQTSRMYENCEEMGLSALRQWKSLIVVSGSPYRTDTTDFANKVRYYNQLPPFNFTRAALDLFNTHFNIHISIYAAHLYDSVMLYAKALDRLIEQKKSRNESVNIVELSRDGAAITRTIIEIGNYRSISGNDIRIDQNGDSTGNFTVYALKPFNFTFTSKISGKAKFSCSYYPVKVGEFRSKILYEKIKPQTIVPGSKNTKNNYPSGENNVVVDYLSLSPIDWVSVYGRPLDEPQCGYDGSQCPRVKGQMEIIAGILGGLLLFAVILTLSVYRKWKIEQEIEGLLWKINPESLQGYKGLLSYPSKQSLLGSMITGESRAYGAQCQTARFRGSTVRIKELHFDRKKDIPRNIMKEMKLMRELRHDNINSFIGACVEPQLITIITDYCAKGSLQNILENRDIMLDPMFVASIIFDLIKGMIFLHNSDLISHGRLRSSNCVITSRWTLRITDFGLHELRYSSKNEYDSQENYTDLWMAPELLRSDNNGPIKGTQKGDIYSFGIILFEIYGRNGPYGDTYLSCSEIINEVKFPSINDGFMRPDLNYLGDNNFEFNCPSYVIDVMQDCWAENPDNRPTDFNLIRNRLKPMRNGMKNNIMDQMVEMLEKYSNNLEDLVTERTRQLYEEKQKTEDLLHRMLPPSVAHKLTHGIAVEPETFSGVTIYFSDIVGFTSMCSESTPLQVVNFLNELYSKFDQIIQGFDVYKVETIGDAYMVVSGLPERTDKHAGNVASLALELLSEVKSFKISHRPNDTLRLRIGIHTGPVVAGVVGLAMPRYCLFGDTVNTSSRMESTGESLKIHISGECYSELLRNGGYQIKKRGLVAMKGKGEVLTYWLMGVLEGDRYVKRKRDCSKLPPLFCLPKKLGGLGCSSQEMSKKRSPRMSMVSGSDIRQSVRDGSRHNPDSIYQSISGLNHAVVSTMSPPLFEQDNEMFKFHTENIVNGKHLEKPGQLSDYYYDSKYNSNSDVKIDENNRISNTSHGRTIESPLYIRKPRSLSGDRLYTSEPVQETVALLSNNMTTIDNINNRIKINQKNNTQSIHHSLNMNEVEGKNCEKVINEEFNLV</sequence>
<evidence type="ECO:0000256" key="15">
    <source>
        <dbReference type="SAM" id="MobiDB-lite"/>
    </source>
</evidence>
<dbReference type="Gene3D" id="1.10.510.10">
    <property type="entry name" value="Transferase(Phosphotransferase) domain 1"/>
    <property type="match status" value="1"/>
</dbReference>
<keyword evidence="9" id="KW-0675">Receptor</keyword>
<evidence type="ECO:0000313" key="18">
    <source>
        <dbReference type="EMBL" id="CDW32359.1"/>
    </source>
</evidence>
<keyword evidence="10" id="KW-0325">Glycoprotein</keyword>
<dbReference type="GO" id="GO:0004016">
    <property type="term" value="F:adenylate cyclase activity"/>
    <property type="evidence" value="ECO:0007669"/>
    <property type="project" value="TreeGrafter"/>
</dbReference>
<dbReference type="Gene3D" id="6.10.250.780">
    <property type="match status" value="1"/>
</dbReference>
<dbReference type="PANTHER" id="PTHR11920:SF474">
    <property type="entry name" value="RECEPTOR-TYPE GUANYLATE CYCLASE GYC76C"/>
    <property type="match status" value="1"/>
</dbReference>
<evidence type="ECO:0000256" key="14">
    <source>
        <dbReference type="RuleBase" id="RU003431"/>
    </source>
</evidence>
<accession>A0A0K2U278</accession>
<dbReference type="Pfam" id="PF00211">
    <property type="entry name" value="Guanylate_cyc"/>
    <property type="match status" value="1"/>
</dbReference>
<comment type="catalytic activity">
    <reaction evidence="1 14">
        <text>GTP = 3',5'-cyclic GMP + diphosphate</text>
        <dbReference type="Rhea" id="RHEA:13665"/>
        <dbReference type="ChEBI" id="CHEBI:33019"/>
        <dbReference type="ChEBI" id="CHEBI:37565"/>
        <dbReference type="ChEBI" id="CHEBI:57746"/>
        <dbReference type="EC" id="4.6.1.2"/>
    </reaction>
</comment>
<reference evidence="18" key="1">
    <citation type="submission" date="2014-05" db="EMBL/GenBank/DDBJ databases">
        <authorList>
            <person name="Chronopoulou M."/>
        </authorList>
    </citation>
    <scope>NUCLEOTIDE SEQUENCE</scope>
    <source>
        <tissue evidence="18">Whole organism</tissue>
    </source>
</reference>
<dbReference type="Gene3D" id="3.30.70.1230">
    <property type="entry name" value="Nucleotide cyclase"/>
    <property type="match status" value="1"/>
</dbReference>
<dbReference type="OrthoDB" id="5984008at2759"/>
<dbReference type="EC" id="4.6.1.2" evidence="3 14"/>
<proteinExistence type="inferred from homology"/>
<evidence type="ECO:0000256" key="5">
    <source>
        <dbReference type="ARBA" id="ARBA00022729"/>
    </source>
</evidence>